<organism evidence="2">
    <name type="scientific">bioreactor metagenome</name>
    <dbReference type="NCBI Taxonomy" id="1076179"/>
    <lineage>
        <taxon>unclassified sequences</taxon>
        <taxon>metagenomes</taxon>
        <taxon>ecological metagenomes</taxon>
    </lineage>
</organism>
<dbReference type="Gene3D" id="2.40.390.10">
    <property type="entry name" value="CV3147-like"/>
    <property type="match status" value="1"/>
</dbReference>
<protein>
    <recommendedName>
        <fullName evidence="1">S-Me-THD-like C-terminal domain-containing protein</fullName>
    </recommendedName>
</protein>
<dbReference type="EMBL" id="VSSQ01061011">
    <property type="protein sequence ID" value="MPN14387.1"/>
    <property type="molecule type" value="Genomic_DNA"/>
</dbReference>
<reference evidence="2" key="1">
    <citation type="submission" date="2019-08" db="EMBL/GenBank/DDBJ databases">
        <authorList>
            <person name="Kucharzyk K."/>
            <person name="Murdoch R.W."/>
            <person name="Higgins S."/>
            <person name="Loffler F."/>
        </authorList>
    </citation>
    <scope>NUCLEOTIDE SEQUENCE</scope>
</reference>
<accession>A0A645FJ44</accession>
<dbReference type="InterPro" id="IPR024071">
    <property type="entry name" value="S-Me-THD_C_sf"/>
</dbReference>
<feature type="domain" description="S-Me-THD-like C-terminal" evidence="1">
    <location>
        <begin position="1"/>
        <end position="154"/>
    </location>
</feature>
<dbReference type="AlphaFoldDB" id="A0A645FJ44"/>
<proteinExistence type="predicted"/>
<evidence type="ECO:0000313" key="2">
    <source>
        <dbReference type="EMBL" id="MPN14387.1"/>
    </source>
</evidence>
<gene>
    <name evidence="2" type="ORF">SDC9_161714</name>
</gene>
<comment type="caution">
    <text evidence="2">The sequence shown here is derived from an EMBL/GenBank/DDBJ whole genome shotgun (WGS) entry which is preliminary data.</text>
</comment>
<evidence type="ECO:0000259" key="1">
    <source>
        <dbReference type="Pfam" id="PF20906"/>
    </source>
</evidence>
<sequence>MIKNTITYCLEIGRTARLANESGRNFAYDVAEKFNGYVIFEGEITEADWEDRDGFTFGNLYIKGEDKNEGEDLRIWFQNEYIMSWKNGEVFATVPDSINIYIKDEKMPLLNPNAKEGMKVTVFVLRAFDEWRTEKAINIFGPRFFGYDMDYKKIEDIMK</sequence>
<dbReference type="SUPFAM" id="SSF160991">
    <property type="entry name" value="CV3147-like"/>
    <property type="match status" value="1"/>
</dbReference>
<dbReference type="InterPro" id="IPR048350">
    <property type="entry name" value="S-Me-THD-like_C"/>
</dbReference>
<name>A0A645FJ44_9ZZZZ</name>
<dbReference type="Pfam" id="PF20906">
    <property type="entry name" value="S-Me-THD_C"/>
    <property type="match status" value="1"/>
</dbReference>